<dbReference type="PANTHER" id="PTHR11136:SF0">
    <property type="entry name" value="DIHYDROFOLATE SYNTHETASE-RELATED"/>
    <property type="match status" value="1"/>
</dbReference>
<accession>A0A381NVM2</accession>
<dbReference type="GO" id="GO:0046872">
    <property type="term" value="F:metal ion binding"/>
    <property type="evidence" value="ECO:0007669"/>
    <property type="project" value="UniProtKB-KW"/>
</dbReference>
<gene>
    <name evidence="9" type="ORF">METZ01_LOCUS11143</name>
</gene>
<dbReference type="SUPFAM" id="SSF53623">
    <property type="entry name" value="MurD-like peptide ligases, catalytic domain"/>
    <property type="match status" value="1"/>
</dbReference>
<dbReference type="Pfam" id="PF08245">
    <property type="entry name" value="Mur_ligase_M"/>
    <property type="match status" value="1"/>
</dbReference>
<dbReference type="InterPro" id="IPR013221">
    <property type="entry name" value="Mur_ligase_cen"/>
</dbReference>
<keyword evidence="6" id="KW-0460">Magnesium</keyword>
<evidence type="ECO:0000256" key="5">
    <source>
        <dbReference type="ARBA" id="ARBA00022840"/>
    </source>
</evidence>
<dbReference type="InterPro" id="IPR036565">
    <property type="entry name" value="Mur-like_cat_sf"/>
</dbReference>
<comment type="similarity">
    <text evidence="1">Belongs to the folylpolyglutamate synthase family.</text>
</comment>
<dbReference type="SUPFAM" id="SSF53244">
    <property type="entry name" value="MurD-like peptide ligases, peptide-binding domain"/>
    <property type="match status" value="1"/>
</dbReference>
<dbReference type="GO" id="GO:0005524">
    <property type="term" value="F:ATP binding"/>
    <property type="evidence" value="ECO:0007669"/>
    <property type="project" value="UniProtKB-KW"/>
</dbReference>
<proteinExistence type="inferred from homology"/>
<dbReference type="InterPro" id="IPR036615">
    <property type="entry name" value="Mur_ligase_C_dom_sf"/>
</dbReference>
<dbReference type="InterPro" id="IPR004101">
    <property type="entry name" value="Mur_ligase_C"/>
</dbReference>
<evidence type="ECO:0000256" key="1">
    <source>
        <dbReference type="ARBA" id="ARBA00008276"/>
    </source>
</evidence>
<dbReference type="InterPro" id="IPR001645">
    <property type="entry name" value="Folylpolyglutamate_synth"/>
</dbReference>
<protein>
    <submittedName>
        <fullName evidence="9">Uncharacterized protein</fullName>
    </submittedName>
</protein>
<dbReference type="NCBIfam" id="TIGR01499">
    <property type="entry name" value="folC"/>
    <property type="match status" value="1"/>
</dbReference>
<dbReference type="PROSITE" id="PS01012">
    <property type="entry name" value="FOLYLPOLYGLU_SYNT_2"/>
    <property type="match status" value="1"/>
</dbReference>
<dbReference type="Pfam" id="PF02875">
    <property type="entry name" value="Mur_ligase_C"/>
    <property type="match status" value="1"/>
</dbReference>
<dbReference type="PANTHER" id="PTHR11136">
    <property type="entry name" value="FOLYLPOLYGLUTAMATE SYNTHASE-RELATED"/>
    <property type="match status" value="1"/>
</dbReference>
<sequence>MVVGLYTSPHLVRFNERIQVNNEKISDADIALFMNHHINQIKNIQTTFFETTTAMAFDYFNNKSIDIAIIETGLGGRLDSTNVISPTVCGISSVSLDHMDILGDTIQKIAKEKAGIIKDNIPIVTFDQNKFVIDIIKKTAARKNAVLTIIKNSDIELLSFDNQGTLFKYKNYTINLPLRGEHQILNCVLAINLAEIIINDIDQDKVNKAIINTSWSGRIEKLTKNDIYFDVAHNYDGIKAMINTIKSNHPQKKLFGLFCIKGDKNMNSISDLIRESFHQIIICQDKNKYLLSVNRLSKILDKQRINYLSVSSVKEGVNIIKNINVKESVGLIFGSHYVAREVYNEFGKDFDKTYN</sequence>
<feature type="domain" description="Mur ligase C-terminal" evidence="7">
    <location>
        <begin position="217"/>
        <end position="335"/>
    </location>
</feature>
<keyword evidence="3" id="KW-0479">Metal-binding</keyword>
<feature type="domain" description="Mur ligase central" evidence="8">
    <location>
        <begin position="37"/>
        <end position="193"/>
    </location>
</feature>
<dbReference type="GO" id="GO:0008841">
    <property type="term" value="F:dihydrofolate synthase activity"/>
    <property type="evidence" value="ECO:0007669"/>
    <property type="project" value="TreeGrafter"/>
</dbReference>
<dbReference type="GO" id="GO:0004326">
    <property type="term" value="F:tetrahydrofolylpolyglutamate synthase activity"/>
    <property type="evidence" value="ECO:0007669"/>
    <property type="project" value="InterPro"/>
</dbReference>
<reference evidence="9" key="1">
    <citation type="submission" date="2018-05" db="EMBL/GenBank/DDBJ databases">
        <authorList>
            <person name="Lanie J.A."/>
            <person name="Ng W.-L."/>
            <person name="Kazmierczak K.M."/>
            <person name="Andrzejewski T.M."/>
            <person name="Davidsen T.M."/>
            <person name="Wayne K.J."/>
            <person name="Tettelin H."/>
            <person name="Glass J.I."/>
            <person name="Rusch D."/>
            <person name="Podicherti R."/>
            <person name="Tsui H.-C.T."/>
            <person name="Winkler M.E."/>
        </authorList>
    </citation>
    <scope>NUCLEOTIDE SEQUENCE</scope>
</reference>
<evidence type="ECO:0000256" key="3">
    <source>
        <dbReference type="ARBA" id="ARBA00022723"/>
    </source>
</evidence>
<dbReference type="Gene3D" id="3.90.190.20">
    <property type="entry name" value="Mur ligase, C-terminal domain"/>
    <property type="match status" value="1"/>
</dbReference>
<keyword evidence="2" id="KW-0436">Ligase</keyword>
<keyword evidence="4" id="KW-0547">Nucleotide-binding</keyword>
<evidence type="ECO:0000313" key="9">
    <source>
        <dbReference type="EMBL" id="SUZ58289.1"/>
    </source>
</evidence>
<dbReference type="Gene3D" id="3.40.1190.10">
    <property type="entry name" value="Mur-like, catalytic domain"/>
    <property type="match status" value="1"/>
</dbReference>
<dbReference type="AlphaFoldDB" id="A0A381NVM2"/>
<evidence type="ECO:0000256" key="4">
    <source>
        <dbReference type="ARBA" id="ARBA00022741"/>
    </source>
</evidence>
<organism evidence="9">
    <name type="scientific">marine metagenome</name>
    <dbReference type="NCBI Taxonomy" id="408172"/>
    <lineage>
        <taxon>unclassified sequences</taxon>
        <taxon>metagenomes</taxon>
        <taxon>ecological metagenomes</taxon>
    </lineage>
</organism>
<dbReference type="EMBL" id="UINC01000610">
    <property type="protein sequence ID" value="SUZ58289.1"/>
    <property type="molecule type" value="Genomic_DNA"/>
</dbReference>
<dbReference type="InterPro" id="IPR018109">
    <property type="entry name" value="Folylpolyglutamate_synth_CS"/>
</dbReference>
<evidence type="ECO:0000259" key="8">
    <source>
        <dbReference type="Pfam" id="PF08245"/>
    </source>
</evidence>
<keyword evidence="5" id="KW-0067">ATP-binding</keyword>
<name>A0A381NVM2_9ZZZZ</name>
<evidence type="ECO:0000259" key="7">
    <source>
        <dbReference type="Pfam" id="PF02875"/>
    </source>
</evidence>
<evidence type="ECO:0000256" key="6">
    <source>
        <dbReference type="ARBA" id="ARBA00022842"/>
    </source>
</evidence>
<dbReference type="GO" id="GO:0005737">
    <property type="term" value="C:cytoplasm"/>
    <property type="evidence" value="ECO:0007669"/>
    <property type="project" value="TreeGrafter"/>
</dbReference>
<evidence type="ECO:0000256" key="2">
    <source>
        <dbReference type="ARBA" id="ARBA00022598"/>
    </source>
</evidence>